<dbReference type="EMBL" id="JACJIJ010000002">
    <property type="protein sequence ID" value="MBA9056718.1"/>
    <property type="molecule type" value="Genomic_DNA"/>
</dbReference>
<dbReference type="AlphaFoldDB" id="A0A7W3NU30"/>
<organism evidence="1 2">
    <name type="scientific">Streptomyces murinus</name>
    <dbReference type="NCBI Taxonomy" id="33900"/>
    <lineage>
        <taxon>Bacteria</taxon>
        <taxon>Bacillati</taxon>
        <taxon>Actinomycetota</taxon>
        <taxon>Actinomycetes</taxon>
        <taxon>Kitasatosporales</taxon>
        <taxon>Streptomycetaceae</taxon>
        <taxon>Streptomyces</taxon>
    </lineage>
</organism>
<protein>
    <submittedName>
        <fullName evidence="1">Uncharacterized protein</fullName>
    </submittedName>
</protein>
<comment type="caution">
    <text evidence="1">The sequence shown here is derived from an EMBL/GenBank/DDBJ whole genome shotgun (WGS) entry which is preliminary data.</text>
</comment>
<dbReference type="GeneID" id="93977179"/>
<proteinExistence type="predicted"/>
<evidence type="ECO:0000313" key="2">
    <source>
        <dbReference type="Proteomes" id="UP000577386"/>
    </source>
</evidence>
<evidence type="ECO:0000313" key="1">
    <source>
        <dbReference type="EMBL" id="MBA9056718.1"/>
    </source>
</evidence>
<accession>A0A7W3NU30</accession>
<reference evidence="1 2" key="1">
    <citation type="submission" date="2020-08" db="EMBL/GenBank/DDBJ databases">
        <title>Sequencing the genomes of 1000 actinobacteria strains.</title>
        <authorList>
            <person name="Klenk H.-P."/>
        </authorList>
    </citation>
    <scope>NUCLEOTIDE SEQUENCE [LARGE SCALE GENOMIC DNA]</scope>
    <source>
        <strain evidence="1 2">DSM 41827</strain>
    </source>
</reference>
<name>A0A7W3NU30_STRMR</name>
<dbReference type="Proteomes" id="UP000577386">
    <property type="component" value="Unassembled WGS sequence"/>
</dbReference>
<keyword evidence="2" id="KW-1185">Reference proteome</keyword>
<sequence length="231" mass="25481">MTDELAELLGMVPVSVAGGDLAFARGELRSTLSIWQDRFDRSVFGWTVHTYDSALRDRMKSFGGMSIRIDHPTPFGGANPTSIPPRACYPWPAGGTPLAPQAAAAVTDYGPVSLHFVRDRHDLGLLLLADDHVHRGRVWSFAPTNTEPARIAKAILLARFSGDQDLERAAVVKLRDRGEEPVAPWPDYLFRQAVADWAKQYSKATGIDLSDLARLKRKRPEYPAVPEPHGS</sequence>
<gene>
    <name evidence="1" type="ORF">HDA42_005896</name>
</gene>
<dbReference type="RefSeq" id="WP_182777009.1">
    <property type="nucleotide sequence ID" value="NZ_BAAAHW010000001.1"/>
</dbReference>